<accession>A0ABV5RBM0</accession>
<keyword evidence="2" id="KW-0472">Membrane</keyword>
<proteinExistence type="predicted"/>
<dbReference type="EMBL" id="JBHMCG010000097">
    <property type="protein sequence ID" value="MFB9574731.1"/>
    <property type="molecule type" value="Genomic_DNA"/>
</dbReference>
<sequence>MTYPPNVRTAPDHVPAQPPAPASVPASVPAPQGGAWSEPAARLRAAAMTEPGRLQIIGAVLAALVVAFGAVTAIEVSDRAAATDDVVSRSQPLSAEAANIYRSLADADTAAASGFLAGAQEPRDVRERYEKDIEDASRLLVKAASTTDATSPSGQEIATLNQELPRYTGLVERARANNRQGLPLGGAYLRYANQKMSKELLPAAERLYTAETGRLDQDYDSARAWPFFSLGLGVVALGALFWAQRRNYRRTNRVFNHGLLAATAASTVLMLWLAVGHTVARTELQDADVHGQQSLDVLNQARINSLKARANELLTVVARGAVLTADGRNDKYETDYTTGMKALGDELGTAGKLADDSQGSGPVANAISGVSEWQTRHRTARKTDDNGDYEGALKQIIGAKDSTGESFNRVDDALEQALAHEQGEFTRAAKDGRGALGGLPAGAAALAALAAVAAIIGVNRRLSEYR</sequence>
<evidence type="ECO:0000256" key="1">
    <source>
        <dbReference type="SAM" id="MobiDB-lite"/>
    </source>
</evidence>
<evidence type="ECO:0008006" key="5">
    <source>
        <dbReference type="Google" id="ProtNLM"/>
    </source>
</evidence>
<gene>
    <name evidence="3" type="ORF">ACFFTL_21175</name>
</gene>
<keyword evidence="4" id="KW-1185">Reference proteome</keyword>
<name>A0ABV5RBM0_9ACTN</name>
<feature type="compositionally biased region" description="Low complexity" evidence="1">
    <location>
        <begin position="23"/>
        <end position="32"/>
    </location>
</feature>
<dbReference type="Proteomes" id="UP001589710">
    <property type="component" value="Unassembled WGS sequence"/>
</dbReference>
<evidence type="ECO:0000313" key="3">
    <source>
        <dbReference type="EMBL" id="MFB9574731.1"/>
    </source>
</evidence>
<keyword evidence="2" id="KW-0812">Transmembrane</keyword>
<reference evidence="3 4" key="1">
    <citation type="submission" date="2024-09" db="EMBL/GenBank/DDBJ databases">
        <authorList>
            <person name="Sun Q."/>
            <person name="Mori K."/>
        </authorList>
    </citation>
    <scope>NUCLEOTIDE SEQUENCE [LARGE SCALE GENOMIC DNA]</scope>
    <source>
        <strain evidence="3 4">JCM 3331</strain>
    </source>
</reference>
<feature type="transmembrane region" description="Helical" evidence="2">
    <location>
        <begin position="224"/>
        <end position="242"/>
    </location>
</feature>
<feature type="region of interest" description="Disordered" evidence="1">
    <location>
        <begin position="1"/>
        <end position="36"/>
    </location>
</feature>
<feature type="transmembrane region" description="Helical" evidence="2">
    <location>
        <begin position="435"/>
        <end position="458"/>
    </location>
</feature>
<organism evidence="3 4">
    <name type="scientific">Streptomyces yanii</name>
    <dbReference type="NCBI Taxonomy" id="78510"/>
    <lineage>
        <taxon>Bacteria</taxon>
        <taxon>Bacillati</taxon>
        <taxon>Actinomycetota</taxon>
        <taxon>Actinomycetes</taxon>
        <taxon>Kitasatosporales</taxon>
        <taxon>Streptomycetaceae</taxon>
        <taxon>Streptomyces</taxon>
    </lineage>
</organism>
<comment type="caution">
    <text evidence="3">The sequence shown here is derived from an EMBL/GenBank/DDBJ whole genome shotgun (WGS) entry which is preliminary data.</text>
</comment>
<feature type="transmembrane region" description="Helical" evidence="2">
    <location>
        <begin position="254"/>
        <end position="275"/>
    </location>
</feature>
<evidence type="ECO:0000313" key="4">
    <source>
        <dbReference type="Proteomes" id="UP001589710"/>
    </source>
</evidence>
<feature type="transmembrane region" description="Helical" evidence="2">
    <location>
        <begin position="54"/>
        <end position="74"/>
    </location>
</feature>
<protein>
    <recommendedName>
        <fullName evidence="5">Secreted protein</fullName>
    </recommendedName>
</protein>
<keyword evidence="2" id="KW-1133">Transmembrane helix</keyword>
<dbReference type="RefSeq" id="WP_386144224.1">
    <property type="nucleotide sequence ID" value="NZ_BAAAXD010000045.1"/>
</dbReference>
<evidence type="ECO:0000256" key="2">
    <source>
        <dbReference type="SAM" id="Phobius"/>
    </source>
</evidence>